<evidence type="ECO:0000259" key="4">
    <source>
        <dbReference type="Pfam" id="PF13439"/>
    </source>
</evidence>
<dbReference type="PANTHER" id="PTHR45947:SF13">
    <property type="entry name" value="TRANSFERASE"/>
    <property type="match status" value="1"/>
</dbReference>
<comment type="caution">
    <text evidence="5">The sequence shown here is derived from an EMBL/GenBank/DDBJ whole genome shotgun (WGS) entry which is preliminary data.</text>
</comment>
<gene>
    <name evidence="5" type="ORF">E0L93_12825</name>
</gene>
<accession>A0A4R1BE94</accession>
<keyword evidence="1" id="KW-0328">Glycosyltransferase</keyword>
<dbReference type="Gene3D" id="3.40.50.2000">
    <property type="entry name" value="Glycogen Phosphorylase B"/>
    <property type="match status" value="2"/>
</dbReference>
<dbReference type="InterPro" id="IPR001296">
    <property type="entry name" value="Glyco_trans_1"/>
</dbReference>
<organism evidence="5 6">
    <name type="scientific">Rubrobacter taiwanensis</name>
    <dbReference type="NCBI Taxonomy" id="185139"/>
    <lineage>
        <taxon>Bacteria</taxon>
        <taxon>Bacillati</taxon>
        <taxon>Actinomycetota</taxon>
        <taxon>Rubrobacteria</taxon>
        <taxon>Rubrobacterales</taxon>
        <taxon>Rubrobacteraceae</taxon>
        <taxon>Rubrobacter</taxon>
    </lineage>
</organism>
<dbReference type="Pfam" id="PF13439">
    <property type="entry name" value="Glyco_transf_4"/>
    <property type="match status" value="1"/>
</dbReference>
<evidence type="ECO:0000259" key="3">
    <source>
        <dbReference type="Pfam" id="PF00534"/>
    </source>
</evidence>
<dbReference type="RefSeq" id="WP_132692478.1">
    <property type="nucleotide sequence ID" value="NZ_SKBU01000025.1"/>
</dbReference>
<feature type="domain" description="Glycosyl transferase family 1" evidence="3">
    <location>
        <begin position="212"/>
        <end position="359"/>
    </location>
</feature>
<dbReference type="InterPro" id="IPR050194">
    <property type="entry name" value="Glycosyltransferase_grp1"/>
</dbReference>
<reference evidence="5 6" key="1">
    <citation type="submission" date="2019-03" db="EMBL/GenBank/DDBJ databases">
        <title>Whole genome sequence of a novel Rubrobacter taiwanensis strain, isolated from Yellowstone National Park.</title>
        <authorList>
            <person name="Freed S."/>
            <person name="Ramaley R.F."/>
            <person name="Kyndt J.A."/>
        </authorList>
    </citation>
    <scope>NUCLEOTIDE SEQUENCE [LARGE SCALE GENOMIC DNA]</scope>
    <source>
        <strain evidence="5 6">Yellowstone</strain>
    </source>
</reference>
<keyword evidence="6" id="KW-1185">Reference proteome</keyword>
<dbReference type="EMBL" id="SKBU01000025">
    <property type="protein sequence ID" value="TCJ15466.1"/>
    <property type="molecule type" value="Genomic_DNA"/>
</dbReference>
<protein>
    <submittedName>
        <fullName evidence="5">Glycosyltransferase</fullName>
    </submittedName>
</protein>
<evidence type="ECO:0000256" key="1">
    <source>
        <dbReference type="ARBA" id="ARBA00022676"/>
    </source>
</evidence>
<evidence type="ECO:0000313" key="5">
    <source>
        <dbReference type="EMBL" id="TCJ15466.1"/>
    </source>
</evidence>
<dbReference type="AlphaFoldDB" id="A0A4R1BE94"/>
<dbReference type="Pfam" id="PF00534">
    <property type="entry name" value="Glycos_transf_1"/>
    <property type="match status" value="1"/>
</dbReference>
<dbReference type="PANTHER" id="PTHR45947">
    <property type="entry name" value="SULFOQUINOVOSYL TRANSFERASE SQD2"/>
    <property type="match status" value="1"/>
</dbReference>
<dbReference type="Proteomes" id="UP000295244">
    <property type="component" value="Unassembled WGS sequence"/>
</dbReference>
<dbReference type="GO" id="GO:1901137">
    <property type="term" value="P:carbohydrate derivative biosynthetic process"/>
    <property type="evidence" value="ECO:0007669"/>
    <property type="project" value="UniProtKB-ARBA"/>
</dbReference>
<sequence>MLFLHNHYRQPGGEDQVFAAEGELLEARGHRVSRYVMHNDRAAKMSRAGLLRTTIWNGAVYRELRALIRRERPQVAHFHNTFPLISPAAYYAARAEGVPVVQTLHNYRLLCTNALFFREGRVCEDCLGRKATWPGVAHACYRESRASSAAVAAMLASHRAAGTWSRAVDMYVALTGFARQKFVQGGLPAEKIATKPNFIEPDPGTGDGRGGYALFVGRLSREKGVETMLAAWERLRTRVPLKIVGDGPLAARVAEVAGRFREVAWLGRQPKDRVLDLMKEARALIFPSVWYEGFPMVIAEAYAVGLPVVASDLGSMSSLIDHGRTGLRFRPGDPEDLAVQIERISKRPEELARMRREARAEFEANYTAERNYEMLLEIYQAAAGQAEART</sequence>
<feature type="domain" description="Glycosyltransferase subfamily 4-like N-terminal" evidence="4">
    <location>
        <begin position="21"/>
        <end position="202"/>
    </location>
</feature>
<name>A0A4R1BE94_9ACTN</name>
<evidence type="ECO:0000313" key="6">
    <source>
        <dbReference type="Proteomes" id="UP000295244"/>
    </source>
</evidence>
<proteinExistence type="predicted"/>
<evidence type="ECO:0000256" key="2">
    <source>
        <dbReference type="ARBA" id="ARBA00022679"/>
    </source>
</evidence>
<dbReference type="GO" id="GO:0016757">
    <property type="term" value="F:glycosyltransferase activity"/>
    <property type="evidence" value="ECO:0007669"/>
    <property type="project" value="UniProtKB-KW"/>
</dbReference>
<keyword evidence="2 5" id="KW-0808">Transferase</keyword>
<dbReference type="InterPro" id="IPR028098">
    <property type="entry name" value="Glyco_trans_4-like_N"/>
</dbReference>
<dbReference type="SUPFAM" id="SSF53756">
    <property type="entry name" value="UDP-Glycosyltransferase/glycogen phosphorylase"/>
    <property type="match status" value="1"/>
</dbReference>
<dbReference type="OrthoDB" id="9787111at2"/>